<dbReference type="AlphaFoldDB" id="A0A6S6SBX6"/>
<dbReference type="Pfam" id="PF15919">
    <property type="entry name" value="HicB_lk_antitox"/>
    <property type="match status" value="1"/>
</dbReference>
<organism evidence="2">
    <name type="scientific">uncultured Sulfurovum sp</name>
    <dbReference type="NCBI Taxonomy" id="269237"/>
    <lineage>
        <taxon>Bacteria</taxon>
        <taxon>Pseudomonadati</taxon>
        <taxon>Campylobacterota</taxon>
        <taxon>Epsilonproteobacteria</taxon>
        <taxon>Campylobacterales</taxon>
        <taxon>Sulfurovaceae</taxon>
        <taxon>Sulfurovum</taxon>
        <taxon>environmental samples</taxon>
    </lineage>
</organism>
<proteinExistence type="predicted"/>
<reference evidence="2" key="1">
    <citation type="submission" date="2020-01" db="EMBL/GenBank/DDBJ databases">
        <authorList>
            <person name="Meier V. D."/>
            <person name="Meier V D."/>
        </authorList>
    </citation>
    <scope>NUCLEOTIDE SEQUENCE</scope>
    <source>
        <strain evidence="2">HLG_WM_MAG_03</strain>
    </source>
</reference>
<feature type="domain" description="HicB-like antitoxin of toxin-antitoxin system" evidence="1">
    <location>
        <begin position="12"/>
        <end position="77"/>
    </location>
</feature>
<dbReference type="InterPro" id="IPR031807">
    <property type="entry name" value="HicB-like"/>
</dbReference>
<protein>
    <recommendedName>
        <fullName evidence="1">HicB-like antitoxin of toxin-antitoxin system domain-containing protein</fullName>
    </recommendedName>
</protein>
<name>A0A6S6SBX6_9BACT</name>
<evidence type="ECO:0000313" key="2">
    <source>
        <dbReference type="EMBL" id="CAA6803716.1"/>
    </source>
</evidence>
<dbReference type="EMBL" id="CACVAR010000119">
    <property type="protein sequence ID" value="CAA6803716.1"/>
    <property type="molecule type" value="Genomic_DNA"/>
</dbReference>
<dbReference type="SUPFAM" id="SSF143100">
    <property type="entry name" value="TTHA1013/TTHA0281-like"/>
    <property type="match status" value="1"/>
</dbReference>
<dbReference type="InterPro" id="IPR035069">
    <property type="entry name" value="TTHA1013/TTHA0281-like"/>
</dbReference>
<dbReference type="Gene3D" id="3.30.160.250">
    <property type="match status" value="1"/>
</dbReference>
<accession>A0A6S6SBX6</accession>
<sequence>MKTIKDYLNLDYEIIIRKVSEQDGGGYFAYYKDFKGVMGDGETADEAMKDVKSAFSCYLEVALQNKEEIKEPSHLMKTKRINITVPIYALEEIDTYAKNINMNRSTFLVESALKQIKA</sequence>
<dbReference type="InterPro" id="IPR051404">
    <property type="entry name" value="TA_system_antitoxin"/>
</dbReference>
<dbReference type="PANTHER" id="PTHR34504">
    <property type="entry name" value="ANTITOXIN HICB"/>
    <property type="match status" value="1"/>
</dbReference>
<evidence type="ECO:0000259" key="1">
    <source>
        <dbReference type="Pfam" id="PF15919"/>
    </source>
</evidence>
<gene>
    <name evidence="2" type="ORF">HELGO_WM35057</name>
</gene>
<dbReference type="PANTHER" id="PTHR34504:SF2">
    <property type="entry name" value="UPF0150 PROTEIN SSL0259"/>
    <property type="match status" value="1"/>
</dbReference>